<dbReference type="Proteomes" id="UP000053989">
    <property type="component" value="Unassembled WGS sequence"/>
</dbReference>
<dbReference type="PANTHER" id="PTHR18870:SF9">
    <property type="entry name" value="PROTEIN TAG-278-RELATED"/>
    <property type="match status" value="1"/>
</dbReference>
<dbReference type="PANTHER" id="PTHR18870">
    <property type="entry name" value="PROTEIN TAG-278-RELATED"/>
    <property type="match status" value="1"/>
</dbReference>
<feature type="coiled-coil region" evidence="2">
    <location>
        <begin position="125"/>
        <end position="257"/>
    </location>
</feature>
<evidence type="ECO:0000256" key="3">
    <source>
        <dbReference type="SAM" id="MobiDB-lite"/>
    </source>
</evidence>
<name>A0A0C3EDA7_9AGAM</name>
<feature type="compositionally biased region" description="Basic and acidic residues" evidence="3">
    <location>
        <begin position="445"/>
        <end position="464"/>
    </location>
</feature>
<sequence length="834" mass="90786">MFSRSSASGPAPPSRRSSVIPPRAPSATGAPIPPKTRAPTLFSAFTGATTAPKPAAPVSDVNSSVRPSVISPSGSAASSGPRHRATISEAAKKGPSTTSRLTNQPAVGGGPARAMRTVGSISSIREVDNGKVSELQEKLQEAQDSILEKTEAVARLEQQISELQASLDTASADAKAKGSTIEELQETRQASEVELAALRASLRQLETERAHDLNSLDALKEELNIVKQAGASQTMLMEKLQEQVTTLTTEIAIAQENFESLRRSSDQSSAEAAAAAQTERESFLRAKADLDALNAEIEVLRTAHDTALQDATNKLSESQQHASRVSSLITQIEALKAEREESANTISELEIKVLEMNESQEKAEDEYNNLLARLKGVEVDLAQAIAAKEQIVQDAETKEEEGAQQIAELKQSHAVEIQSLRDELAATVTRMENLKTDLAALEDAHEKTKKQAEATAEEHERQLEESEQSYISKHIEFSEEIKKLTAELEGQEAKYNEKVEAVKAEHDLLLQEAFERAKGEAAELHGQDLQALRAESQATIEQLRAAHQSFVSNLQAEQQATLESEVAALEQKLSSQGLELRATQDDLTKTKSALEAAHLASEDLGSQLDDAQAAVVAASASADQAAEIERLTKQLASMRDESTMLNDVLEATKESLSEMSANHNKELEEAAKGRAEEVTRLRAEHEGQVSLLAAQKSELSLSLGDLENEVAMLKAQLSSVELSAVPRSNGAASSSTTNVTREELQKVHEAHNLKMHDLQADHERAVRDFKFEIETLQNRLEEVQSDLARKNMEIQYLEQEQEESQDSITRYVKVFGLQSLFGVVIALAVIFDFI</sequence>
<dbReference type="STRING" id="1036808.A0A0C3EDA7"/>
<reference evidence="4 5" key="1">
    <citation type="submission" date="2014-04" db="EMBL/GenBank/DDBJ databases">
        <authorList>
            <consortium name="DOE Joint Genome Institute"/>
            <person name="Kuo A."/>
            <person name="Kohler A."/>
            <person name="Nagy L.G."/>
            <person name="Floudas D."/>
            <person name="Copeland A."/>
            <person name="Barry K.W."/>
            <person name="Cichocki N."/>
            <person name="Veneault-Fourrey C."/>
            <person name="LaButti K."/>
            <person name="Lindquist E.A."/>
            <person name="Lipzen A."/>
            <person name="Lundell T."/>
            <person name="Morin E."/>
            <person name="Murat C."/>
            <person name="Sun H."/>
            <person name="Tunlid A."/>
            <person name="Henrissat B."/>
            <person name="Grigoriev I.V."/>
            <person name="Hibbett D.S."/>
            <person name="Martin F."/>
            <person name="Nordberg H.P."/>
            <person name="Cantor M.N."/>
            <person name="Hua S.X."/>
        </authorList>
    </citation>
    <scope>NUCLEOTIDE SEQUENCE [LARGE SCALE GENOMIC DNA]</scope>
    <source>
        <strain evidence="4 5">Foug A</strain>
    </source>
</reference>
<keyword evidence="1 2" id="KW-0175">Coiled coil</keyword>
<reference evidence="5" key="2">
    <citation type="submission" date="2015-01" db="EMBL/GenBank/DDBJ databases">
        <title>Evolutionary Origins and Diversification of the Mycorrhizal Mutualists.</title>
        <authorList>
            <consortium name="DOE Joint Genome Institute"/>
            <consortium name="Mycorrhizal Genomics Consortium"/>
            <person name="Kohler A."/>
            <person name="Kuo A."/>
            <person name="Nagy L.G."/>
            <person name="Floudas D."/>
            <person name="Copeland A."/>
            <person name="Barry K.W."/>
            <person name="Cichocki N."/>
            <person name="Veneault-Fourrey C."/>
            <person name="LaButti K."/>
            <person name="Lindquist E.A."/>
            <person name="Lipzen A."/>
            <person name="Lundell T."/>
            <person name="Morin E."/>
            <person name="Murat C."/>
            <person name="Riley R."/>
            <person name="Ohm R."/>
            <person name="Sun H."/>
            <person name="Tunlid A."/>
            <person name="Henrissat B."/>
            <person name="Grigoriev I.V."/>
            <person name="Hibbett D.S."/>
            <person name="Martin F."/>
        </authorList>
    </citation>
    <scope>NUCLEOTIDE SEQUENCE [LARGE SCALE GENOMIC DNA]</scope>
    <source>
        <strain evidence="5">Foug A</strain>
    </source>
</reference>
<keyword evidence="5" id="KW-1185">Reference proteome</keyword>
<gene>
    <name evidence="4" type="ORF">SCLCIDRAFT_111016</name>
</gene>
<feature type="region of interest" description="Disordered" evidence="3">
    <location>
        <begin position="1"/>
        <end position="114"/>
    </location>
</feature>
<feature type="compositionally biased region" description="Low complexity" evidence="3">
    <location>
        <begin position="71"/>
        <end position="80"/>
    </location>
</feature>
<proteinExistence type="predicted"/>
<feature type="compositionally biased region" description="Low complexity" evidence="3">
    <location>
        <begin position="44"/>
        <end position="57"/>
    </location>
</feature>
<protein>
    <submittedName>
        <fullName evidence="4">Uncharacterized protein</fullName>
    </submittedName>
</protein>
<feature type="compositionally biased region" description="Polar residues" evidence="3">
    <location>
        <begin position="95"/>
        <end position="105"/>
    </location>
</feature>
<dbReference type="AlphaFoldDB" id="A0A0C3EDA7"/>
<feature type="region of interest" description="Disordered" evidence="3">
    <location>
        <begin position="445"/>
        <end position="469"/>
    </location>
</feature>
<organism evidence="4 5">
    <name type="scientific">Scleroderma citrinum Foug A</name>
    <dbReference type="NCBI Taxonomy" id="1036808"/>
    <lineage>
        <taxon>Eukaryota</taxon>
        <taxon>Fungi</taxon>
        <taxon>Dikarya</taxon>
        <taxon>Basidiomycota</taxon>
        <taxon>Agaricomycotina</taxon>
        <taxon>Agaricomycetes</taxon>
        <taxon>Agaricomycetidae</taxon>
        <taxon>Boletales</taxon>
        <taxon>Sclerodermatineae</taxon>
        <taxon>Sclerodermataceae</taxon>
        <taxon>Scleroderma</taxon>
    </lineage>
</organism>
<evidence type="ECO:0000256" key="2">
    <source>
        <dbReference type="SAM" id="Coils"/>
    </source>
</evidence>
<evidence type="ECO:0000256" key="1">
    <source>
        <dbReference type="ARBA" id="ARBA00023054"/>
    </source>
</evidence>
<feature type="compositionally biased region" description="Low complexity" evidence="3">
    <location>
        <begin position="1"/>
        <end position="27"/>
    </location>
</feature>
<accession>A0A0C3EDA7</accession>
<dbReference type="EMBL" id="KN822018">
    <property type="protein sequence ID" value="KIM66319.1"/>
    <property type="molecule type" value="Genomic_DNA"/>
</dbReference>
<dbReference type="OrthoDB" id="2289094at2759"/>
<evidence type="ECO:0000313" key="5">
    <source>
        <dbReference type="Proteomes" id="UP000053989"/>
    </source>
</evidence>
<feature type="coiled-coil region" evidence="2">
    <location>
        <begin position="621"/>
        <end position="800"/>
    </location>
</feature>
<evidence type="ECO:0000313" key="4">
    <source>
        <dbReference type="EMBL" id="KIM66319.1"/>
    </source>
</evidence>
<dbReference type="HOGENOM" id="CLU_012018_0_0_1"/>
<dbReference type="InParanoid" id="A0A0C3EDA7"/>